<dbReference type="AlphaFoldDB" id="A0A0V0YX37"/>
<accession>A0A0V0YX37</accession>
<dbReference type="EMBL" id="JYDH01003995">
    <property type="protein sequence ID" value="KRY04885.1"/>
    <property type="molecule type" value="Genomic_DNA"/>
</dbReference>
<organism evidence="1 2">
    <name type="scientific">Trichinella spiralis</name>
    <name type="common">Trichina worm</name>
    <dbReference type="NCBI Taxonomy" id="6334"/>
    <lineage>
        <taxon>Eukaryota</taxon>
        <taxon>Metazoa</taxon>
        <taxon>Ecdysozoa</taxon>
        <taxon>Nematoda</taxon>
        <taxon>Enoplea</taxon>
        <taxon>Dorylaimia</taxon>
        <taxon>Trichinellida</taxon>
        <taxon>Trichinellidae</taxon>
        <taxon>Trichinella</taxon>
    </lineage>
</organism>
<evidence type="ECO:0000313" key="2">
    <source>
        <dbReference type="Proteomes" id="UP000054776"/>
    </source>
</evidence>
<proteinExistence type="predicted"/>
<protein>
    <submittedName>
        <fullName evidence="1">Uncharacterized protein</fullName>
    </submittedName>
</protein>
<gene>
    <name evidence="1" type="ORF">T01_5394</name>
</gene>
<keyword evidence="2" id="KW-1185">Reference proteome</keyword>
<comment type="caution">
    <text evidence="1">The sequence shown here is derived from an EMBL/GenBank/DDBJ whole genome shotgun (WGS) entry which is preliminary data.</text>
</comment>
<reference evidence="1 2" key="1">
    <citation type="submission" date="2015-01" db="EMBL/GenBank/DDBJ databases">
        <title>Evolution of Trichinella species and genotypes.</title>
        <authorList>
            <person name="Korhonen P.K."/>
            <person name="Edoardo P."/>
            <person name="Giuseppe L.R."/>
            <person name="Gasser R.B."/>
        </authorList>
    </citation>
    <scope>NUCLEOTIDE SEQUENCE [LARGE SCALE GENOMIC DNA]</scope>
    <source>
        <strain evidence="1">ISS3</strain>
    </source>
</reference>
<evidence type="ECO:0000313" key="1">
    <source>
        <dbReference type="EMBL" id="KRY04885.1"/>
    </source>
</evidence>
<dbReference type="Proteomes" id="UP000054776">
    <property type="component" value="Unassembled WGS sequence"/>
</dbReference>
<name>A0A0V0YX37_TRISP</name>
<sequence>MSVTLNTATYMLYVRAAFYCSYQSSSLIAALNYDVEKRCFRAGYVCRIVRVGRISIYALQSNKVEEGEN</sequence>
<dbReference type="InParanoid" id="A0A0V0YX37"/>